<proteinExistence type="predicted"/>
<dbReference type="KEGG" id="ccb:Clocel_4316"/>
<dbReference type="Pfam" id="PF00392">
    <property type="entry name" value="GntR"/>
    <property type="match status" value="1"/>
</dbReference>
<reference evidence="5 6" key="1">
    <citation type="submission" date="2010-08" db="EMBL/GenBank/DDBJ databases">
        <title>Complete sequence of Clostridium cellulovorans 743B.</title>
        <authorList>
            <consortium name="US DOE Joint Genome Institute"/>
            <person name="Lucas S."/>
            <person name="Copeland A."/>
            <person name="Lapidus A."/>
            <person name="Cheng J.-F."/>
            <person name="Bruce D."/>
            <person name="Goodwin L."/>
            <person name="Pitluck S."/>
            <person name="Chertkov O."/>
            <person name="Detter J.C."/>
            <person name="Han C."/>
            <person name="Tapia R."/>
            <person name="Land M."/>
            <person name="Hauser L."/>
            <person name="Chang Y.-J."/>
            <person name="Jeffries C."/>
            <person name="Kyrpides N."/>
            <person name="Ivanova N."/>
            <person name="Mikhailova N."/>
            <person name="Hemme C.L."/>
            <person name="Woyke T."/>
        </authorList>
    </citation>
    <scope>NUCLEOTIDE SEQUENCE [LARGE SCALE GENOMIC DNA]</scope>
    <source>
        <strain evidence="6">ATCC 35296 / DSM 3052 / OCM 3 / 743B</strain>
    </source>
</reference>
<dbReference type="SMART" id="SM00345">
    <property type="entry name" value="HTH_GNTR"/>
    <property type="match status" value="1"/>
</dbReference>
<evidence type="ECO:0000256" key="1">
    <source>
        <dbReference type="ARBA" id="ARBA00023015"/>
    </source>
</evidence>
<dbReference type="PANTHER" id="PTHR44846:SF1">
    <property type="entry name" value="MANNOSYL-D-GLYCERATE TRANSPORT_METABOLISM SYSTEM REPRESSOR MNGR-RELATED"/>
    <property type="match status" value="1"/>
</dbReference>
<dbReference type="GO" id="GO:0003700">
    <property type="term" value="F:DNA-binding transcription factor activity"/>
    <property type="evidence" value="ECO:0007669"/>
    <property type="project" value="InterPro"/>
</dbReference>
<dbReference type="InterPro" id="IPR036388">
    <property type="entry name" value="WH-like_DNA-bd_sf"/>
</dbReference>
<evidence type="ECO:0000313" key="6">
    <source>
        <dbReference type="Proteomes" id="UP000002730"/>
    </source>
</evidence>
<keyword evidence="1" id="KW-0805">Transcription regulation</keyword>
<dbReference type="Gene3D" id="1.10.10.10">
    <property type="entry name" value="Winged helix-like DNA-binding domain superfamily/Winged helix DNA-binding domain"/>
    <property type="match status" value="1"/>
</dbReference>
<dbReference type="AlphaFoldDB" id="D9SNI1"/>
<dbReference type="PROSITE" id="PS50949">
    <property type="entry name" value="HTH_GNTR"/>
    <property type="match status" value="1"/>
</dbReference>
<dbReference type="OrthoDB" id="9815017at2"/>
<gene>
    <name evidence="5" type="ordered locus">Clocel_4316</name>
</gene>
<keyword evidence="6" id="KW-1185">Reference proteome</keyword>
<dbReference type="PANTHER" id="PTHR44846">
    <property type="entry name" value="MANNOSYL-D-GLYCERATE TRANSPORT/METABOLISM SYSTEM REPRESSOR MNGR-RELATED"/>
    <property type="match status" value="1"/>
</dbReference>
<dbReference type="eggNOG" id="COG2188">
    <property type="taxonomic scope" value="Bacteria"/>
</dbReference>
<dbReference type="InterPro" id="IPR000524">
    <property type="entry name" value="Tscrpt_reg_HTH_GntR"/>
</dbReference>
<dbReference type="STRING" id="573061.Clocel_4316"/>
<accession>D9SNI1</accession>
<feature type="domain" description="HTH gntR-type" evidence="4">
    <location>
        <begin position="12"/>
        <end position="80"/>
    </location>
</feature>
<evidence type="ECO:0000256" key="3">
    <source>
        <dbReference type="ARBA" id="ARBA00023163"/>
    </source>
</evidence>
<organism evidence="5 6">
    <name type="scientific">Clostridium cellulovorans (strain ATCC 35296 / DSM 3052 / OCM 3 / 743B)</name>
    <dbReference type="NCBI Taxonomy" id="573061"/>
    <lineage>
        <taxon>Bacteria</taxon>
        <taxon>Bacillati</taxon>
        <taxon>Bacillota</taxon>
        <taxon>Clostridia</taxon>
        <taxon>Eubacteriales</taxon>
        <taxon>Clostridiaceae</taxon>
        <taxon>Clostridium</taxon>
    </lineage>
</organism>
<dbReference type="HOGENOM" id="CLU_063236_1_0_9"/>
<dbReference type="InterPro" id="IPR036390">
    <property type="entry name" value="WH_DNA-bd_sf"/>
</dbReference>
<protein>
    <submittedName>
        <fullName evidence="5">Transcriptional regulator, GntR family</fullName>
    </submittedName>
</protein>
<dbReference type="EMBL" id="CP002160">
    <property type="protein sequence ID" value="ADL53973.1"/>
    <property type="molecule type" value="Genomic_DNA"/>
</dbReference>
<dbReference type="RefSeq" id="WP_010074331.1">
    <property type="nucleotide sequence ID" value="NC_014393.1"/>
</dbReference>
<dbReference type="InterPro" id="IPR050679">
    <property type="entry name" value="Bact_HTH_transcr_reg"/>
</dbReference>
<evidence type="ECO:0000313" key="5">
    <source>
        <dbReference type="EMBL" id="ADL53973.1"/>
    </source>
</evidence>
<evidence type="ECO:0000259" key="4">
    <source>
        <dbReference type="PROSITE" id="PS50949"/>
    </source>
</evidence>
<keyword evidence="3" id="KW-0804">Transcription</keyword>
<keyword evidence="2" id="KW-0238">DNA-binding</keyword>
<dbReference type="PRINTS" id="PR00035">
    <property type="entry name" value="HTHGNTR"/>
</dbReference>
<evidence type="ECO:0000256" key="2">
    <source>
        <dbReference type="ARBA" id="ARBA00023125"/>
    </source>
</evidence>
<dbReference type="GO" id="GO:0045892">
    <property type="term" value="P:negative regulation of DNA-templated transcription"/>
    <property type="evidence" value="ECO:0007669"/>
    <property type="project" value="TreeGrafter"/>
</dbReference>
<dbReference type="GO" id="GO:0003677">
    <property type="term" value="F:DNA binding"/>
    <property type="evidence" value="ECO:0007669"/>
    <property type="project" value="UniProtKB-KW"/>
</dbReference>
<dbReference type="CDD" id="cd07377">
    <property type="entry name" value="WHTH_GntR"/>
    <property type="match status" value="1"/>
</dbReference>
<sequence length="244" mass="27792">MDDFSIVGKEKELKFVTVYNQLFKMINEGTFPEGIRLPSEPELSKSLGVSRSTLRQALALLQDDGIVKNIRGKGNFIIKSHSDKPLGLETIGHPVYRCSTDSIDEVKMKLRIEPSTDYFNQALGKKTAAVVLIDRWYKSKGISAAYSFTLFPIETISKFNIDLNDYDKVLQFIEKDLYELCNNIIVEIKYSTSGNFTAKESPISSENQFYLIQETMYIDTEFPIASNKHYLPLSSSSIKFHQKK</sequence>
<name>D9SNI1_CLOC7</name>
<dbReference type="SUPFAM" id="SSF46785">
    <property type="entry name" value="Winged helix' DNA-binding domain"/>
    <property type="match status" value="1"/>
</dbReference>
<dbReference type="Proteomes" id="UP000002730">
    <property type="component" value="Chromosome"/>
</dbReference>